<dbReference type="HAMAP" id="MF_00258">
    <property type="entry name" value="Glu_racemase"/>
    <property type="match status" value="1"/>
</dbReference>
<dbReference type="GO" id="GO:0071555">
    <property type="term" value="P:cell wall organization"/>
    <property type="evidence" value="ECO:0007669"/>
    <property type="project" value="UniProtKB-KW"/>
</dbReference>
<organism evidence="9 10">
    <name type="scientific">Aneurinibacillus soli</name>
    <dbReference type="NCBI Taxonomy" id="1500254"/>
    <lineage>
        <taxon>Bacteria</taxon>
        <taxon>Bacillati</taxon>
        <taxon>Bacillota</taxon>
        <taxon>Bacilli</taxon>
        <taxon>Bacillales</taxon>
        <taxon>Paenibacillaceae</taxon>
        <taxon>Aneurinibacillus group</taxon>
        <taxon>Aneurinibacillus</taxon>
    </lineage>
</organism>
<proteinExistence type="inferred from homology"/>
<dbReference type="InterPro" id="IPR001920">
    <property type="entry name" value="Asp/Glu_race"/>
</dbReference>
<keyword evidence="3 8" id="KW-0133">Cell shape</keyword>
<accession>A0A0U5AT20</accession>
<dbReference type="KEGG" id="asoc:CB4_01118"/>
<dbReference type="PANTHER" id="PTHR21198:SF2">
    <property type="entry name" value="GLUTAMATE RACEMASE"/>
    <property type="match status" value="1"/>
</dbReference>
<dbReference type="EC" id="5.1.1.3" evidence="2 8"/>
<evidence type="ECO:0000256" key="1">
    <source>
        <dbReference type="ARBA" id="ARBA00001602"/>
    </source>
</evidence>
<evidence type="ECO:0000256" key="4">
    <source>
        <dbReference type="ARBA" id="ARBA00022984"/>
    </source>
</evidence>
<evidence type="ECO:0000256" key="6">
    <source>
        <dbReference type="ARBA" id="ARBA00023316"/>
    </source>
</evidence>
<gene>
    <name evidence="8 9" type="primary">murI</name>
    <name evidence="9" type="ORF">CB4_01118</name>
</gene>
<comment type="function">
    <text evidence="8">Provides the (R)-glutamate required for cell wall biosynthesis.</text>
</comment>
<feature type="binding site" evidence="8">
    <location>
        <begin position="98"/>
        <end position="99"/>
    </location>
    <ligand>
        <name>substrate</name>
    </ligand>
</feature>
<evidence type="ECO:0000256" key="2">
    <source>
        <dbReference type="ARBA" id="ARBA00013090"/>
    </source>
</evidence>
<evidence type="ECO:0000313" key="10">
    <source>
        <dbReference type="Proteomes" id="UP000217696"/>
    </source>
</evidence>
<evidence type="ECO:0000256" key="8">
    <source>
        <dbReference type="HAMAP-Rule" id="MF_00258"/>
    </source>
</evidence>
<feature type="binding site" evidence="8">
    <location>
        <begin position="34"/>
        <end position="35"/>
    </location>
    <ligand>
        <name>substrate</name>
    </ligand>
</feature>
<feature type="active site" description="Proton donor/acceptor" evidence="8">
    <location>
        <position position="97"/>
    </location>
</feature>
<dbReference type="GO" id="GO:0008881">
    <property type="term" value="F:glutamate racemase activity"/>
    <property type="evidence" value="ECO:0007669"/>
    <property type="project" value="UniProtKB-UniRule"/>
</dbReference>
<dbReference type="EMBL" id="AP017312">
    <property type="protein sequence ID" value="BAU26949.1"/>
    <property type="molecule type" value="Genomic_DNA"/>
</dbReference>
<comment type="similarity">
    <text evidence="8">Belongs to the aspartate/glutamate racemases family.</text>
</comment>
<dbReference type="GO" id="GO:0042802">
    <property type="term" value="F:identical protein binding"/>
    <property type="evidence" value="ECO:0007669"/>
    <property type="project" value="UniProtKB-ARBA"/>
</dbReference>
<sequence>MNRGIYISIYWVLTKDSTRKEATELMKRGIGIIDSGVGGLTVAKEVLRQLPREDILYFGDTARCPYGPRPAEEVREFSLQMIRFLLQHKIKALMIGCNTAAAVVLQEVSEMLDIPVIGVIEPGARSAIKETDTGRIAVIGTEGTIRSGAYAAALRKLNPQIQVTSLACPTLVPLVESGRLHDREGITIVREALAPLAGEDFDTLILGCTHYPLIAPFIQEVVGEGITLISSAEEAARELSTVLWHRRMLANGGDVVNPMHQFFTSGNSELFMSIAEEWLNIKVQAKQIDLEAGLS</sequence>
<evidence type="ECO:0000256" key="7">
    <source>
        <dbReference type="ARBA" id="ARBA00070053"/>
    </source>
</evidence>
<dbReference type="Gene3D" id="3.40.50.1860">
    <property type="match status" value="2"/>
</dbReference>
<dbReference type="Pfam" id="PF01177">
    <property type="entry name" value="Asp_Glu_race"/>
    <property type="match status" value="1"/>
</dbReference>
<dbReference type="AlphaFoldDB" id="A0A0U5AT20"/>
<dbReference type="PANTHER" id="PTHR21198">
    <property type="entry name" value="GLUTAMATE RACEMASE"/>
    <property type="match status" value="1"/>
</dbReference>
<feature type="active site" description="Proton donor/acceptor" evidence="8">
    <location>
        <position position="208"/>
    </location>
</feature>
<keyword evidence="10" id="KW-1185">Reference proteome</keyword>
<dbReference type="NCBIfam" id="TIGR00067">
    <property type="entry name" value="glut_race"/>
    <property type="match status" value="1"/>
</dbReference>
<dbReference type="GO" id="GO:0009252">
    <property type="term" value="P:peptidoglycan biosynthetic process"/>
    <property type="evidence" value="ECO:0007669"/>
    <property type="project" value="UniProtKB-UniRule"/>
</dbReference>
<reference evidence="9 10" key="1">
    <citation type="submission" date="2015-12" db="EMBL/GenBank/DDBJ databases">
        <title>Genome sequence of Aneurinibacillus soli.</title>
        <authorList>
            <person name="Lee J.S."/>
            <person name="Lee K.C."/>
            <person name="Kim K.K."/>
            <person name="Lee B.W."/>
        </authorList>
    </citation>
    <scope>NUCLEOTIDE SEQUENCE [LARGE SCALE GENOMIC DNA]</scope>
    <source>
        <strain evidence="9 10">CB4</strain>
    </source>
</reference>
<protein>
    <recommendedName>
        <fullName evidence="7 8">Glutamate racemase</fullName>
        <ecNumber evidence="2 8">5.1.1.3</ecNumber>
    </recommendedName>
</protein>
<evidence type="ECO:0000256" key="5">
    <source>
        <dbReference type="ARBA" id="ARBA00023235"/>
    </source>
</evidence>
<dbReference type="PROSITE" id="PS00924">
    <property type="entry name" value="ASP_GLU_RACEMASE_2"/>
    <property type="match status" value="1"/>
</dbReference>
<dbReference type="InterPro" id="IPR015942">
    <property type="entry name" value="Asp/Glu/hydantoin_racemase"/>
</dbReference>
<keyword evidence="5 8" id="KW-0413">Isomerase</keyword>
<dbReference type="SUPFAM" id="SSF53681">
    <property type="entry name" value="Aspartate/glutamate racemase"/>
    <property type="match status" value="2"/>
</dbReference>
<dbReference type="UniPathway" id="UPA00219"/>
<keyword evidence="6 8" id="KW-0961">Cell wall biogenesis/degradation</keyword>
<dbReference type="InterPro" id="IPR004391">
    <property type="entry name" value="Glu_race"/>
</dbReference>
<keyword evidence="4 8" id="KW-0573">Peptidoglycan synthesis</keyword>
<feature type="binding site" evidence="8">
    <location>
        <begin position="209"/>
        <end position="210"/>
    </location>
    <ligand>
        <name>substrate</name>
    </ligand>
</feature>
<name>A0A0U5AT20_9BACL</name>
<feature type="binding site" evidence="8">
    <location>
        <begin position="66"/>
        <end position="67"/>
    </location>
    <ligand>
        <name>substrate</name>
    </ligand>
</feature>
<dbReference type="Proteomes" id="UP000217696">
    <property type="component" value="Chromosome"/>
</dbReference>
<evidence type="ECO:0000313" key="9">
    <source>
        <dbReference type="EMBL" id="BAU26949.1"/>
    </source>
</evidence>
<comment type="catalytic activity">
    <reaction evidence="1 8">
        <text>L-glutamate = D-glutamate</text>
        <dbReference type="Rhea" id="RHEA:12813"/>
        <dbReference type="ChEBI" id="CHEBI:29985"/>
        <dbReference type="ChEBI" id="CHEBI:29986"/>
        <dbReference type="EC" id="5.1.1.3"/>
    </reaction>
</comment>
<comment type="pathway">
    <text evidence="8">Cell wall biogenesis; peptidoglycan biosynthesis.</text>
</comment>
<dbReference type="GO" id="GO:0008360">
    <property type="term" value="P:regulation of cell shape"/>
    <property type="evidence" value="ECO:0007669"/>
    <property type="project" value="UniProtKB-KW"/>
</dbReference>
<evidence type="ECO:0000256" key="3">
    <source>
        <dbReference type="ARBA" id="ARBA00022960"/>
    </source>
</evidence>
<dbReference type="NCBIfam" id="NF002035">
    <property type="entry name" value="PRK00865.1-3"/>
    <property type="match status" value="1"/>
</dbReference>
<dbReference type="InterPro" id="IPR033134">
    <property type="entry name" value="Asp/Glu_racemase_AS_2"/>
</dbReference>
<dbReference type="FunFam" id="3.40.50.1860:FF:000002">
    <property type="entry name" value="Glutamate racemase"/>
    <property type="match status" value="1"/>
</dbReference>